<dbReference type="CDD" id="cd00093">
    <property type="entry name" value="HTH_XRE"/>
    <property type="match status" value="1"/>
</dbReference>
<reference evidence="4 5" key="1">
    <citation type="submission" date="2007-03" db="EMBL/GenBank/DDBJ databases">
        <authorList>
            <person name="Heidelberg J."/>
        </authorList>
    </citation>
    <scope>NUCLEOTIDE SEQUENCE [LARGE SCALE GENOMIC DNA]</scope>
    <source>
        <strain evidence="5">ATCC 39541 / Classical Ogawa 395 / O395</strain>
        <strain evidence="4">O395</strain>
    </source>
</reference>
<evidence type="ECO:0000313" key="5">
    <source>
        <dbReference type="Proteomes" id="UP000000249"/>
    </source>
</evidence>
<dbReference type="GO" id="GO:0006313">
    <property type="term" value="P:DNA transposition"/>
    <property type="evidence" value="ECO:0007669"/>
    <property type="project" value="InterPro"/>
</dbReference>
<dbReference type="SUPFAM" id="SSF52540">
    <property type="entry name" value="P-loop containing nucleoside triphosphate hydrolases"/>
    <property type="match status" value="1"/>
</dbReference>
<dbReference type="InterPro" id="IPR052026">
    <property type="entry name" value="ExeA_AAA_ATPase_DNA-bind"/>
</dbReference>
<dbReference type="SUPFAM" id="SSF47681">
    <property type="entry name" value="C-terminal domain of B transposition protein"/>
    <property type="match status" value="1"/>
</dbReference>
<dbReference type="Gene3D" id="1.10.1180.10">
    <property type="entry name" value="B transposition protein, C-terminal domain"/>
    <property type="match status" value="1"/>
</dbReference>
<feature type="domain" description="B transposition protein C-terminal" evidence="1">
    <location>
        <begin position="235"/>
        <end position="310"/>
    </location>
</feature>
<dbReference type="eggNOG" id="COG2842">
    <property type="taxonomic scope" value="Bacteria"/>
</dbReference>
<protein>
    <submittedName>
        <fullName evidence="4">DNA transposition protein</fullName>
    </submittedName>
</protein>
<feature type="domain" description="ORC1/DEAH AAA+ ATPase" evidence="2">
    <location>
        <begin position="104"/>
        <end position="220"/>
    </location>
</feature>
<dbReference type="KEGG" id="vcr:VC395_1148"/>
<dbReference type="OrthoDB" id="8456465at2"/>
<dbReference type="EMBL" id="CP000627">
    <property type="protein sequence ID" value="ABQ19634.1"/>
    <property type="molecule type" value="Genomic_DNA"/>
</dbReference>
<dbReference type="InterPro" id="IPR010982">
    <property type="entry name" value="Lambda_DNA-bd_dom_sf"/>
</dbReference>
<evidence type="ECO:0000259" key="2">
    <source>
        <dbReference type="Pfam" id="PF13401"/>
    </source>
</evidence>
<dbReference type="AlphaFoldDB" id="A0A0H3ALZ3"/>
<organism evidence="4 5">
    <name type="scientific">Vibrio cholerae serotype O1 (strain ATCC 39541 / Classical Ogawa 395 / O395)</name>
    <dbReference type="NCBI Taxonomy" id="345073"/>
    <lineage>
        <taxon>Bacteria</taxon>
        <taxon>Pseudomonadati</taxon>
        <taxon>Pseudomonadota</taxon>
        <taxon>Gammaproteobacteria</taxon>
        <taxon>Vibrionales</taxon>
        <taxon>Vibrionaceae</taxon>
        <taxon>Vibrio</taxon>
    </lineage>
</organism>
<dbReference type="InterPro" id="IPR036733">
    <property type="entry name" value="B_transposit_C_sf"/>
</dbReference>
<dbReference type="GO" id="GO:0003677">
    <property type="term" value="F:DNA binding"/>
    <property type="evidence" value="ECO:0007669"/>
    <property type="project" value="InterPro"/>
</dbReference>
<dbReference type="KEGG" id="vco:VC0395_A0651"/>
<dbReference type="RefSeq" id="WP_000800334.1">
    <property type="nucleotide sequence ID" value="NC_009457.1"/>
</dbReference>
<evidence type="ECO:0000259" key="1">
    <source>
        <dbReference type="Pfam" id="PF09077"/>
    </source>
</evidence>
<dbReference type="InterPro" id="IPR027417">
    <property type="entry name" value="P-loop_NTPase"/>
</dbReference>
<dbReference type="Gene3D" id="1.10.260.40">
    <property type="entry name" value="lambda repressor-like DNA-binding domains"/>
    <property type="match status" value="1"/>
</dbReference>
<dbReference type="KEGG" id="vco:VC0395_A0786"/>
<evidence type="ECO:0000313" key="3">
    <source>
        <dbReference type="EMBL" id="ABQ19634.1"/>
    </source>
</evidence>
<dbReference type="Proteomes" id="UP000000249">
    <property type="component" value="Chromosome 1"/>
</dbReference>
<sequence>MKNVVALQKAEVKNTTVVMDISALIEAKAVTGAQIAKEISVSPATLSQIMKGTYAADPSNVIDKLEKWLRMREQRQSTPNVNPGFVMTETAKQIMADLTYAQITESFAVIFGASGVGKTETAREYQRSNNNVWMITASPSRASLTECLYELAMELGLDQAPRRKGPLSRVIRQRLLNSEGLVIIDESDHLDYPTLEELRILQEETGIGMALLGNNKVYTQLTGGRRNEDFARLFSRIAKKRGIHKAKKSDVKAIAQAWNVMGEEEQALMQQVSERPGALRLLTKTLKLSVMYANGKAMDTTLLRKAFAELTANE</sequence>
<dbReference type="Pfam" id="PF13401">
    <property type="entry name" value="AAA_22"/>
    <property type="match status" value="1"/>
</dbReference>
<dbReference type="Gene3D" id="3.40.50.300">
    <property type="entry name" value="P-loop containing nucleotide triphosphate hydrolases"/>
    <property type="match status" value="1"/>
</dbReference>
<evidence type="ECO:0000313" key="4">
    <source>
        <dbReference type="EMBL" id="ABQ21335.1"/>
    </source>
</evidence>
<proteinExistence type="predicted"/>
<dbReference type="PANTHER" id="PTHR35894:SF5">
    <property type="entry name" value="MU-LIKE PROPHAGE FLUMU DNA TRANSPOSITION PROTEIN B"/>
    <property type="match status" value="1"/>
</dbReference>
<dbReference type="PANTHER" id="PTHR35894">
    <property type="entry name" value="GENERAL SECRETION PATHWAY PROTEIN A-RELATED"/>
    <property type="match status" value="1"/>
</dbReference>
<name>A0A0H3ALZ3_VIBC3</name>
<dbReference type="InterPro" id="IPR009084">
    <property type="entry name" value="B_transpositn_C"/>
</dbReference>
<dbReference type="EMBL" id="CP000627">
    <property type="protein sequence ID" value="ABQ21335.1"/>
    <property type="molecule type" value="Genomic_DNA"/>
</dbReference>
<gene>
    <name evidence="4" type="ordered locus">VC0395_A0651</name>
    <name evidence="3" type="ordered locus">VC0395_A0786</name>
</gene>
<dbReference type="PATRIC" id="fig|345073.21.peg.1115"/>
<dbReference type="Pfam" id="PF09077">
    <property type="entry name" value="Phage-MuB_C"/>
    <property type="match status" value="1"/>
</dbReference>
<dbReference type="InterPro" id="IPR049945">
    <property type="entry name" value="AAA_22"/>
</dbReference>
<dbReference type="KEGG" id="vcr:VC395_1283"/>
<dbReference type="FunFam" id="3.40.50.300:FF:002149">
    <property type="entry name" value="DNA transposition protein (GpB)"/>
    <property type="match status" value="1"/>
</dbReference>
<dbReference type="InterPro" id="IPR001387">
    <property type="entry name" value="Cro/C1-type_HTH"/>
</dbReference>
<accession>A0A0H3ALZ3</accession>
<dbReference type="GO" id="GO:0016887">
    <property type="term" value="F:ATP hydrolysis activity"/>
    <property type="evidence" value="ECO:0007669"/>
    <property type="project" value="InterPro"/>
</dbReference>